<proteinExistence type="predicted"/>
<accession>A0A6J7WML3</accession>
<protein>
    <submittedName>
        <fullName evidence="1">Uncharacterized protein</fullName>
    </submittedName>
</protein>
<organism evidence="1">
    <name type="scientific">uncultured Caudovirales phage</name>
    <dbReference type="NCBI Taxonomy" id="2100421"/>
    <lineage>
        <taxon>Viruses</taxon>
        <taxon>Duplodnaviria</taxon>
        <taxon>Heunggongvirae</taxon>
        <taxon>Uroviricota</taxon>
        <taxon>Caudoviricetes</taxon>
        <taxon>Peduoviridae</taxon>
        <taxon>Maltschvirus</taxon>
        <taxon>Maltschvirus maltsch</taxon>
    </lineage>
</organism>
<gene>
    <name evidence="1" type="ORF">UFOVP208_42</name>
</gene>
<name>A0A6J7WML3_9CAUD</name>
<evidence type="ECO:0000313" key="1">
    <source>
        <dbReference type="EMBL" id="CAB5218038.1"/>
    </source>
</evidence>
<dbReference type="EMBL" id="LR798248">
    <property type="protein sequence ID" value="CAB5218038.1"/>
    <property type="molecule type" value="Genomic_DNA"/>
</dbReference>
<sequence>MNYKEAIDKIKGIFDAQAAPVSGMPDMNPAVSDLPEYILQDGTKIVVDKLEIGGSVTLNGSPAPDGSHQLQDGTVIETVSGKITEITTPAEESADESVNTDMAATKSKMAEFEAQLADHSAKHTAMASQVAKMESDLSSQKDAVKQMMALIERMATAPVAEPVAPVKNQYTTEGAEAKEERFSAIVDVINKLKNK</sequence>
<reference evidence="1" key="1">
    <citation type="submission" date="2020-05" db="EMBL/GenBank/DDBJ databases">
        <authorList>
            <person name="Chiriac C."/>
            <person name="Salcher M."/>
            <person name="Ghai R."/>
            <person name="Kavagutti S V."/>
        </authorList>
    </citation>
    <scope>NUCLEOTIDE SEQUENCE</scope>
</reference>